<gene>
    <name evidence="1" type="ORF">JV551A3_V1_280047</name>
</gene>
<dbReference type="EMBL" id="OPYN01000028">
    <property type="protein sequence ID" value="SPO58842.1"/>
    <property type="molecule type" value="Genomic_DNA"/>
</dbReference>
<organism evidence="1 2">
    <name type="scientific">Pseudomonas inefficax</name>
    <dbReference type="NCBI Taxonomy" id="2078786"/>
    <lineage>
        <taxon>Bacteria</taxon>
        <taxon>Pseudomonadati</taxon>
        <taxon>Pseudomonadota</taxon>
        <taxon>Gammaproteobacteria</taxon>
        <taxon>Pseudomonadales</taxon>
        <taxon>Pseudomonadaceae</taxon>
        <taxon>Pseudomonas</taxon>
    </lineage>
</organism>
<dbReference type="AlphaFoldDB" id="A0AAQ1P4F2"/>
<accession>A0AAQ1P4F2</accession>
<proteinExistence type="predicted"/>
<name>A0AAQ1P4F2_9PSED</name>
<dbReference type="Proteomes" id="UP000294335">
    <property type="component" value="Unassembled WGS sequence"/>
</dbReference>
<protein>
    <submittedName>
        <fullName evidence="1">Uncharacterized protein</fullName>
    </submittedName>
</protein>
<evidence type="ECO:0000313" key="2">
    <source>
        <dbReference type="Proteomes" id="UP000294335"/>
    </source>
</evidence>
<keyword evidence="2" id="KW-1185">Reference proteome</keyword>
<sequence>MSRMDYGAIYATKNDVYAKLRKCAALVRAGVPAKGPEQTMEVSELTHSRARPLPQGAVCDSMGRLSGVGIDEPAEHFVGCLGDLCAKLDL</sequence>
<reference evidence="1 2" key="1">
    <citation type="submission" date="2018-02" db="EMBL/GenBank/DDBJ databases">
        <authorList>
            <person name="Dubost A."/>
        </authorList>
    </citation>
    <scope>NUCLEOTIDE SEQUENCE [LARGE SCALE GENOMIC DNA]</scope>
    <source>
        <strain evidence="2">JV551A3</strain>
    </source>
</reference>
<comment type="caution">
    <text evidence="1">The sequence shown here is derived from an EMBL/GenBank/DDBJ whole genome shotgun (WGS) entry which is preliminary data.</text>
</comment>
<evidence type="ECO:0000313" key="1">
    <source>
        <dbReference type="EMBL" id="SPO58842.1"/>
    </source>
</evidence>